<name>A0ABU9ARF2_9BACT</name>
<feature type="compositionally biased region" description="Basic residues" evidence="2">
    <location>
        <begin position="17"/>
        <end position="29"/>
    </location>
</feature>
<dbReference type="EMBL" id="JBBUKT010000002">
    <property type="protein sequence ID" value="MEK7949955.1"/>
    <property type="molecule type" value="Genomic_DNA"/>
</dbReference>
<dbReference type="InterPro" id="IPR052462">
    <property type="entry name" value="SLIRP/GR-RBP-like"/>
</dbReference>
<dbReference type="SMART" id="SM00360">
    <property type="entry name" value="RRM"/>
    <property type="match status" value="1"/>
</dbReference>
<dbReference type="InterPro" id="IPR012677">
    <property type="entry name" value="Nucleotide-bd_a/b_plait_sf"/>
</dbReference>
<dbReference type="Proteomes" id="UP001371305">
    <property type="component" value="Unassembled WGS sequence"/>
</dbReference>
<evidence type="ECO:0000256" key="2">
    <source>
        <dbReference type="SAM" id="MobiDB-lite"/>
    </source>
</evidence>
<gene>
    <name evidence="4" type="ORF">WKV53_05595</name>
</gene>
<dbReference type="InterPro" id="IPR035979">
    <property type="entry name" value="RBD_domain_sf"/>
</dbReference>
<organism evidence="4 5">
    <name type="scientific">Luteolibacter soli</name>
    <dbReference type="NCBI Taxonomy" id="3135280"/>
    <lineage>
        <taxon>Bacteria</taxon>
        <taxon>Pseudomonadati</taxon>
        <taxon>Verrucomicrobiota</taxon>
        <taxon>Verrucomicrobiia</taxon>
        <taxon>Verrucomicrobiales</taxon>
        <taxon>Verrucomicrobiaceae</taxon>
        <taxon>Luteolibacter</taxon>
    </lineage>
</organism>
<evidence type="ECO:0000256" key="1">
    <source>
        <dbReference type="ARBA" id="ARBA00022884"/>
    </source>
</evidence>
<evidence type="ECO:0000313" key="4">
    <source>
        <dbReference type="EMBL" id="MEK7949955.1"/>
    </source>
</evidence>
<dbReference type="PANTHER" id="PTHR48027">
    <property type="entry name" value="HETEROGENEOUS NUCLEAR RIBONUCLEOPROTEIN 87F-RELATED"/>
    <property type="match status" value="1"/>
</dbReference>
<accession>A0ABU9ARF2</accession>
<feature type="compositionally biased region" description="Basic and acidic residues" evidence="2">
    <location>
        <begin position="250"/>
        <end position="262"/>
    </location>
</feature>
<feature type="compositionally biased region" description="Low complexity" evidence="2">
    <location>
        <begin position="263"/>
        <end position="299"/>
    </location>
</feature>
<feature type="compositionally biased region" description="Basic and acidic residues" evidence="2">
    <location>
        <begin position="50"/>
        <end position="79"/>
    </location>
</feature>
<keyword evidence="1" id="KW-0694">RNA-binding</keyword>
<comment type="caution">
    <text evidence="4">The sequence shown here is derived from an EMBL/GenBank/DDBJ whole genome shotgun (WGS) entry which is preliminary data.</text>
</comment>
<sequence length="299" mass="33917">MSNATPDTRGTGDGERRRRRSRGGKGRNRNRQDQDPNNSNSHHGQKRSHGGGDRNRNERGGERGDRGDRIDRGPRKEYKPAPLTLWQKIKKIFGLYKEPVRPPRERREPIRFEDGPPREQREPKSNVRIAKQPSEQRSREDRPAREDRPPREERAPREERQRRSPERGDVASARIYLGNLSYDCTEEDLKDLFKGVGTVRNVEIVYNRRTHKSKGYGFVDMLNVDEAKRSVEVLHDQFFMGRQLVVSGAKTKEHEDALKEETAAPADSTPAAPSQPVAQSEPVAAAESAASATSEEPTA</sequence>
<keyword evidence="5" id="KW-1185">Reference proteome</keyword>
<feature type="domain" description="RRM" evidence="3">
    <location>
        <begin position="173"/>
        <end position="251"/>
    </location>
</feature>
<reference evidence="4 5" key="1">
    <citation type="submission" date="2024-04" db="EMBL/GenBank/DDBJ databases">
        <title>Luteolibacter sp. isolated from soil.</title>
        <authorList>
            <person name="An J."/>
        </authorList>
    </citation>
    <scope>NUCLEOTIDE SEQUENCE [LARGE SCALE GENOMIC DNA]</scope>
    <source>
        <strain evidence="4 5">Y139</strain>
    </source>
</reference>
<feature type="compositionally biased region" description="Basic and acidic residues" evidence="2">
    <location>
        <begin position="134"/>
        <end position="169"/>
    </location>
</feature>
<dbReference type="SUPFAM" id="SSF54928">
    <property type="entry name" value="RNA-binding domain, RBD"/>
    <property type="match status" value="1"/>
</dbReference>
<dbReference type="Pfam" id="PF00076">
    <property type="entry name" value="RRM_1"/>
    <property type="match status" value="1"/>
</dbReference>
<evidence type="ECO:0000313" key="5">
    <source>
        <dbReference type="Proteomes" id="UP001371305"/>
    </source>
</evidence>
<dbReference type="PROSITE" id="PS50102">
    <property type="entry name" value="RRM"/>
    <property type="match status" value="1"/>
</dbReference>
<dbReference type="RefSeq" id="WP_341403370.1">
    <property type="nucleotide sequence ID" value="NZ_JBBUKT010000002.1"/>
</dbReference>
<proteinExistence type="predicted"/>
<dbReference type="InterPro" id="IPR000504">
    <property type="entry name" value="RRM_dom"/>
</dbReference>
<dbReference type="Gene3D" id="3.30.70.330">
    <property type="match status" value="1"/>
</dbReference>
<feature type="region of interest" description="Disordered" evidence="2">
    <location>
        <begin position="250"/>
        <end position="299"/>
    </location>
</feature>
<feature type="region of interest" description="Disordered" evidence="2">
    <location>
        <begin position="1"/>
        <end position="170"/>
    </location>
</feature>
<feature type="compositionally biased region" description="Basic and acidic residues" evidence="2">
    <location>
        <begin position="98"/>
        <end position="125"/>
    </location>
</feature>
<evidence type="ECO:0000259" key="3">
    <source>
        <dbReference type="PROSITE" id="PS50102"/>
    </source>
</evidence>
<protein>
    <recommendedName>
        <fullName evidence="3">RRM domain-containing protein</fullName>
    </recommendedName>
</protein>
<dbReference type="CDD" id="cd00590">
    <property type="entry name" value="RRM_SF"/>
    <property type="match status" value="1"/>
</dbReference>